<dbReference type="CDD" id="cd20353">
    <property type="entry name" value="Rcat_RBR_RNF216"/>
    <property type="match status" value="1"/>
</dbReference>
<keyword evidence="10" id="KW-0472">Membrane</keyword>
<dbReference type="InterPro" id="IPR047546">
    <property type="entry name" value="Rcat_RBR_RNF216"/>
</dbReference>
<dbReference type="PROSITE" id="PS51873">
    <property type="entry name" value="TRIAD"/>
    <property type="match status" value="1"/>
</dbReference>
<evidence type="ECO:0000256" key="2">
    <source>
        <dbReference type="ARBA" id="ARBA00022679"/>
    </source>
</evidence>
<evidence type="ECO:0000256" key="8">
    <source>
        <dbReference type="SAM" id="Coils"/>
    </source>
</evidence>
<evidence type="ECO:0000256" key="4">
    <source>
        <dbReference type="ARBA" id="ARBA00022737"/>
    </source>
</evidence>
<sequence length="726" mass="78064">MVFPGLLGSAEPRPLKTSSPNISPTTASSTTRVWPRPAAGTPAPPAHPRTRAAAAPPASEPPGYISDESHLPPLGPDPPDLRELNACLDALAAVFPDVQIEVFRDMFASFDGESRLALVADALLKNRVAWVKGRWRVAAPKEGPGSGSASRPAEAPPQAAAPGVPKKETFRSPEYKQAVRALAYHEFKGLPRSAINAVLAESNHSYLDARQTLVDLSSKSWRFALSSLLFRRKPPVSATEAEKHPLVVWRPAPAPAGPRAAPAVPALKSTGNAELDRELFAALIVPLRERARAERDAADRRLAEELNRAEAERAGLLLECACCFGDHPAEEFSSCTADGHTLCHRCVRRCLSEALFGQAWPRSVDRETGSLRCPAVVAAADADACAGRIPPDHLHRAVAGEKGGAEMLHQLEQRLADHSLAASGLPLVRCPFCAYAEVDDIYLPAGASDMRLHPEAVRAAVLLAAVLGCVPLLLVPLVLALALAAAAVLAFAIARARARAAGSGPAGRVAAEVRAAVARRRRRRRGLRFDCRAPGCGRSSCLSCGKAWADVHVCHESALVALRTQVEQAMSMAVKRVCPRCSTSFVKNSGCNKLTCPCGYKMCYVCRKDIGGSGDGPDVGYRHFCQHFRPHGDGRKCDQCNLCNLWETEDTDEVLRKAKEEAERKWREAEGRELSGSDVDASYLETGLPTRKTPAGVRALLDDALRRGRWPALAEVCDVVLDLVFV</sequence>
<feature type="compositionally biased region" description="Polar residues" evidence="9">
    <location>
        <begin position="16"/>
        <end position="32"/>
    </location>
</feature>
<evidence type="ECO:0000256" key="6">
    <source>
        <dbReference type="ARBA" id="ARBA00022786"/>
    </source>
</evidence>
<evidence type="ECO:0000256" key="3">
    <source>
        <dbReference type="ARBA" id="ARBA00022723"/>
    </source>
</evidence>
<dbReference type="InterPro" id="IPR051628">
    <property type="entry name" value="LUBAC_E3_Ligases"/>
</dbReference>
<feature type="region of interest" description="Disordered" evidence="9">
    <location>
        <begin position="140"/>
        <end position="170"/>
    </location>
</feature>
<dbReference type="EMBL" id="JAZGUE010000004">
    <property type="protein sequence ID" value="KAL2266901.1"/>
    <property type="molecule type" value="Genomic_DNA"/>
</dbReference>
<keyword evidence="7" id="KW-0862">Zinc</keyword>
<dbReference type="Pfam" id="PF26112">
    <property type="entry name" value="UBA_RNF216"/>
    <property type="match status" value="1"/>
</dbReference>
<comment type="pathway">
    <text evidence="1">Protein modification; protein ubiquitination.</text>
</comment>
<keyword evidence="10" id="KW-1133">Transmembrane helix</keyword>
<proteinExistence type="predicted"/>
<gene>
    <name evidence="12" type="ORF">VTJ83DRAFT_4178</name>
</gene>
<keyword evidence="3" id="KW-0479">Metal-binding</keyword>
<feature type="compositionally biased region" description="Low complexity" evidence="9">
    <location>
        <begin position="152"/>
        <end position="164"/>
    </location>
</feature>
<evidence type="ECO:0000313" key="12">
    <source>
        <dbReference type="EMBL" id="KAL2266901.1"/>
    </source>
</evidence>
<dbReference type="Proteomes" id="UP001600064">
    <property type="component" value="Unassembled WGS sequence"/>
</dbReference>
<feature type="region of interest" description="Disordered" evidence="9">
    <location>
        <begin position="1"/>
        <end position="78"/>
    </location>
</feature>
<keyword evidence="8" id="KW-0175">Coiled coil</keyword>
<reference evidence="12 13" key="1">
    <citation type="journal article" date="2024" name="Commun. Biol.">
        <title>Comparative genomic analysis of thermophilic fungi reveals convergent evolutionary adaptations and gene losses.</title>
        <authorList>
            <person name="Steindorff A.S."/>
            <person name="Aguilar-Pontes M.V."/>
            <person name="Robinson A.J."/>
            <person name="Andreopoulos B."/>
            <person name="LaButti K."/>
            <person name="Kuo A."/>
            <person name="Mondo S."/>
            <person name="Riley R."/>
            <person name="Otillar R."/>
            <person name="Haridas S."/>
            <person name="Lipzen A."/>
            <person name="Grimwood J."/>
            <person name="Schmutz J."/>
            <person name="Clum A."/>
            <person name="Reid I.D."/>
            <person name="Moisan M.C."/>
            <person name="Butler G."/>
            <person name="Nguyen T.T.M."/>
            <person name="Dewar K."/>
            <person name="Conant G."/>
            <person name="Drula E."/>
            <person name="Henrissat B."/>
            <person name="Hansel C."/>
            <person name="Singer S."/>
            <person name="Hutchinson M.I."/>
            <person name="de Vries R.P."/>
            <person name="Natvig D.O."/>
            <person name="Powell A.J."/>
            <person name="Tsang A."/>
            <person name="Grigoriev I.V."/>
        </authorList>
    </citation>
    <scope>NUCLEOTIDE SEQUENCE [LARGE SCALE GENOMIC DNA]</scope>
    <source>
        <strain evidence="12 13">ATCC 22073</strain>
    </source>
</reference>
<dbReference type="InterPro" id="IPR047544">
    <property type="entry name" value="RING-HC_RBR_RNF216"/>
</dbReference>
<organism evidence="12 13">
    <name type="scientific">Remersonia thermophila</name>
    <dbReference type="NCBI Taxonomy" id="72144"/>
    <lineage>
        <taxon>Eukaryota</taxon>
        <taxon>Fungi</taxon>
        <taxon>Dikarya</taxon>
        <taxon>Ascomycota</taxon>
        <taxon>Pezizomycotina</taxon>
        <taxon>Sordariomycetes</taxon>
        <taxon>Sordariomycetidae</taxon>
        <taxon>Sordariales</taxon>
        <taxon>Sordariales incertae sedis</taxon>
        <taxon>Remersonia</taxon>
    </lineage>
</organism>
<feature type="coiled-coil region" evidence="8">
    <location>
        <begin position="288"/>
        <end position="319"/>
    </location>
</feature>
<feature type="transmembrane region" description="Helical" evidence="10">
    <location>
        <begin position="460"/>
        <end position="493"/>
    </location>
</feature>
<protein>
    <recommendedName>
        <fullName evidence="11">RING-type domain-containing protein</fullName>
    </recommendedName>
</protein>
<keyword evidence="4" id="KW-0677">Repeat</keyword>
<evidence type="ECO:0000256" key="7">
    <source>
        <dbReference type="ARBA" id="ARBA00022833"/>
    </source>
</evidence>
<evidence type="ECO:0000256" key="10">
    <source>
        <dbReference type="SAM" id="Phobius"/>
    </source>
</evidence>
<dbReference type="PANTHER" id="PTHR22770">
    <property type="entry name" value="UBIQUITIN CONJUGATING ENZYME 7 INTERACTING PROTEIN-RELATED"/>
    <property type="match status" value="1"/>
</dbReference>
<comment type="caution">
    <text evidence="12">The sequence shown here is derived from an EMBL/GenBank/DDBJ whole genome shotgun (WGS) entry which is preliminary data.</text>
</comment>
<dbReference type="RefSeq" id="XP_070865628.1">
    <property type="nucleotide sequence ID" value="XM_071010638.1"/>
</dbReference>
<dbReference type="PANTHER" id="PTHR22770:SF42">
    <property type="entry name" value="FINGER PROTEIN (ZIN), PUTATIVE (AFU_ORTHOLOGUE AFUA_4G03910)-RELATED"/>
    <property type="match status" value="1"/>
</dbReference>
<dbReference type="Pfam" id="PF26191">
    <property type="entry name" value="RING-HC_RBR_RNF216"/>
    <property type="match status" value="1"/>
</dbReference>
<accession>A0ABR4DAQ2</accession>
<keyword evidence="6" id="KW-0833">Ubl conjugation pathway</keyword>
<evidence type="ECO:0000256" key="5">
    <source>
        <dbReference type="ARBA" id="ARBA00022771"/>
    </source>
</evidence>
<evidence type="ECO:0000256" key="9">
    <source>
        <dbReference type="SAM" id="MobiDB-lite"/>
    </source>
</evidence>
<name>A0ABR4DAQ2_9PEZI</name>
<dbReference type="SUPFAM" id="SSF57850">
    <property type="entry name" value="RING/U-box"/>
    <property type="match status" value="1"/>
</dbReference>
<dbReference type="Gene3D" id="1.20.120.1750">
    <property type="match status" value="1"/>
</dbReference>
<feature type="domain" description="RING-type" evidence="11">
    <location>
        <begin position="316"/>
        <end position="631"/>
    </location>
</feature>
<keyword evidence="13" id="KW-1185">Reference proteome</keyword>
<keyword evidence="2" id="KW-0808">Transferase</keyword>
<keyword evidence="5" id="KW-0863">Zinc-finger</keyword>
<dbReference type="Pfam" id="PF26200">
    <property type="entry name" value="Rcat_RNF216"/>
    <property type="match status" value="1"/>
</dbReference>
<dbReference type="InterPro" id="IPR044066">
    <property type="entry name" value="TRIAD_supradom"/>
</dbReference>
<evidence type="ECO:0000313" key="13">
    <source>
        <dbReference type="Proteomes" id="UP001600064"/>
    </source>
</evidence>
<keyword evidence="10" id="KW-0812">Transmembrane</keyword>
<evidence type="ECO:0000259" key="11">
    <source>
        <dbReference type="PROSITE" id="PS51873"/>
    </source>
</evidence>
<evidence type="ECO:0000256" key="1">
    <source>
        <dbReference type="ARBA" id="ARBA00004906"/>
    </source>
</evidence>
<dbReference type="GeneID" id="98125282"/>
<dbReference type="InterPro" id="IPR058758">
    <property type="entry name" value="UBA_RNF216"/>
</dbReference>